<dbReference type="OrthoDB" id="337378at2"/>
<dbReference type="InterPro" id="IPR023393">
    <property type="entry name" value="START-like_dom_sf"/>
</dbReference>
<dbReference type="RefSeq" id="WP_068616917.1">
    <property type="nucleotide sequence ID" value="NZ_CP016268.1"/>
</dbReference>
<dbReference type="Pfam" id="PF08327">
    <property type="entry name" value="AHSA1"/>
    <property type="match status" value="1"/>
</dbReference>
<proteinExistence type="inferred from homology"/>
<evidence type="ECO:0000313" key="3">
    <source>
        <dbReference type="EMBL" id="ANO52015.1"/>
    </source>
</evidence>
<evidence type="ECO:0000313" key="4">
    <source>
        <dbReference type="Proteomes" id="UP000092695"/>
    </source>
</evidence>
<dbReference type="EMBL" id="CP016268">
    <property type="protein sequence ID" value="ANO52015.1"/>
    <property type="molecule type" value="Genomic_DNA"/>
</dbReference>
<organism evidence="3 4">
    <name type="scientific">Woeseia oceani</name>
    <dbReference type="NCBI Taxonomy" id="1548547"/>
    <lineage>
        <taxon>Bacteria</taxon>
        <taxon>Pseudomonadati</taxon>
        <taxon>Pseudomonadota</taxon>
        <taxon>Gammaproteobacteria</taxon>
        <taxon>Woeseiales</taxon>
        <taxon>Woeseiaceae</taxon>
        <taxon>Woeseia</taxon>
    </lineage>
</organism>
<feature type="domain" description="Activator of Hsp90 ATPase homologue 1/2-like C-terminal" evidence="2">
    <location>
        <begin position="13"/>
        <end position="118"/>
    </location>
</feature>
<comment type="similarity">
    <text evidence="1">Belongs to the AHA1 family.</text>
</comment>
<keyword evidence="4" id="KW-1185">Reference proteome</keyword>
<gene>
    <name evidence="3" type="ORF">BA177_13130</name>
</gene>
<dbReference type="Gene3D" id="3.30.530.20">
    <property type="match status" value="1"/>
</dbReference>
<dbReference type="KEGG" id="woc:BA177_13130"/>
<dbReference type="Proteomes" id="UP000092695">
    <property type="component" value="Chromosome"/>
</dbReference>
<protein>
    <recommendedName>
        <fullName evidence="2">Activator of Hsp90 ATPase homologue 1/2-like C-terminal domain-containing protein</fullName>
    </recommendedName>
</protein>
<dbReference type="SUPFAM" id="SSF55961">
    <property type="entry name" value="Bet v1-like"/>
    <property type="match status" value="1"/>
</dbReference>
<dbReference type="AlphaFoldDB" id="A0A193LHL8"/>
<sequence length="131" mass="14466">MRSTINKTIVLPAKADQLFRMYLDADVHAAFTGAPARVSDVAGAPFEAFGGLLKGTMLSVIKPRLIVQSWRSVNFADDAPDSTLILSFSDEDGEGRIDLVHVDVPENDYQGVTGGWDSRYFEPWLSYLQNN</sequence>
<accession>A0A193LHL8</accession>
<reference evidence="3 4" key="1">
    <citation type="submission" date="2016-06" db="EMBL/GenBank/DDBJ databases">
        <title>Complete genome sequence of a deep-branching marine Gamma Proteobacterium Woeseia oceani type strain XK5.</title>
        <authorList>
            <person name="Mu D."/>
            <person name="Du Z."/>
        </authorList>
    </citation>
    <scope>NUCLEOTIDE SEQUENCE [LARGE SCALE GENOMIC DNA]</scope>
    <source>
        <strain evidence="3 4">XK5</strain>
    </source>
</reference>
<dbReference type="InterPro" id="IPR013538">
    <property type="entry name" value="ASHA1/2-like_C"/>
</dbReference>
<name>A0A193LHL8_9GAMM</name>
<evidence type="ECO:0000256" key="1">
    <source>
        <dbReference type="ARBA" id="ARBA00006817"/>
    </source>
</evidence>
<evidence type="ECO:0000259" key="2">
    <source>
        <dbReference type="Pfam" id="PF08327"/>
    </source>
</evidence>
<dbReference type="STRING" id="1548547.BA177_13130"/>